<proteinExistence type="predicted"/>
<feature type="chain" id="PRO_5045545078" evidence="1">
    <location>
        <begin position="22"/>
        <end position="333"/>
    </location>
</feature>
<evidence type="ECO:0000313" key="3">
    <source>
        <dbReference type="Proteomes" id="UP001302349"/>
    </source>
</evidence>
<gene>
    <name evidence="2" type="ORF">RT717_06210</name>
</gene>
<dbReference type="RefSeq" id="WP_317490872.1">
    <property type="nucleotide sequence ID" value="NZ_CP136051.1"/>
</dbReference>
<protein>
    <submittedName>
        <fullName evidence="2">PorP/SprF family type IX secretion system membrane protein</fullName>
    </submittedName>
</protein>
<dbReference type="NCBIfam" id="TIGR03519">
    <property type="entry name" value="T9SS_PorP_fam"/>
    <property type="match status" value="1"/>
</dbReference>
<dbReference type="InterPro" id="IPR019861">
    <property type="entry name" value="PorP/SprF_Bacteroidetes"/>
</dbReference>
<keyword evidence="3" id="KW-1185">Reference proteome</keyword>
<keyword evidence="1" id="KW-0732">Signal</keyword>
<accession>A0ABZ0IV26</accession>
<feature type="signal peptide" evidence="1">
    <location>
        <begin position="1"/>
        <end position="21"/>
    </location>
</feature>
<dbReference type="Pfam" id="PF11751">
    <property type="entry name" value="PorP_SprF"/>
    <property type="match status" value="1"/>
</dbReference>
<name>A0ABZ0IV26_9BACT</name>
<evidence type="ECO:0000313" key="2">
    <source>
        <dbReference type="EMBL" id="WOK08228.1"/>
    </source>
</evidence>
<dbReference type="Proteomes" id="UP001302349">
    <property type="component" value="Chromosome"/>
</dbReference>
<dbReference type="EMBL" id="CP136051">
    <property type="protein sequence ID" value="WOK08228.1"/>
    <property type="molecule type" value="Genomic_DNA"/>
</dbReference>
<organism evidence="2 3">
    <name type="scientific">Imperialibacter roseus</name>
    <dbReference type="NCBI Taxonomy" id="1324217"/>
    <lineage>
        <taxon>Bacteria</taxon>
        <taxon>Pseudomonadati</taxon>
        <taxon>Bacteroidota</taxon>
        <taxon>Cytophagia</taxon>
        <taxon>Cytophagales</taxon>
        <taxon>Flammeovirgaceae</taxon>
        <taxon>Imperialibacter</taxon>
    </lineage>
</organism>
<reference evidence="2 3" key="1">
    <citation type="journal article" date="2023" name="Microbiol. Resour. Announc.">
        <title>Complete Genome Sequence of Imperialibacter roseus strain P4T.</title>
        <authorList>
            <person name="Tizabi D.R."/>
            <person name="Bachvaroff T."/>
            <person name="Hill R.T."/>
        </authorList>
    </citation>
    <scope>NUCLEOTIDE SEQUENCE [LARGE SCALE GENOMIC DNA]</scope>
    <source>
        <strain evidence="2 3">P4T</strain>
    </source>
</reference>
<sequence>MKFKLLALIALLSLCIGKAYSQGGIFLSQYYQNLPGFNPGLTGAADFLDIRTGTRQQWVGFEGAPKTYFVSANGAIKPKVNPYRKNSLRMSESAEAQLPSSGASRLKWGLGGYVLKQEQGPFDQMQSVVNVASHIAVAERTYLSLGIATGISNYRVNLSEVVVADQVNDATYNRFMANGFNNTYATLSTGVAIYSDLFYAGISALQLSRTLLNGNDMLNKGGNNQIFHMVGGYRLYFRKFDVIPNINVRFETNQPMVVDLGARLRYNKLIFAGLSYRNDQSVIALLGIDITDKINFSYSLESRVGNASDVSNGSHEIMLGLKLFNHNRFSPLW</sequence>
<evidence type="ECO:0000256" key="1">
    <source>
        <dbReference type="SAM" id="SignalP"/>
    </source>
</evidence>